<dbReference type="Proteomes" id="UP000293846">
    <property type="component" value="Unassembled WGS sequence"/>
</dbReference>
<protein>
    <submittedName>
        <fullName evidence="2">YhcN/YlaJ family sporulation lipoprotein</fullName>
    </submittedName>
</protein>
<reference evidence="2 3" key="1">
    <citation type="submission" date="2019-03" db="EMBL/GenBank/DDBJ databases">
        <authorList>
            <person name="Jensen L."/>
            <person name="Storgaard J."/>
            <person name="Sulaj E."/>
            <person name="Schramm A."/>
            <person name="Marshall I.P.G."/>
        </authorList>
    </citation>
    <scope>NUCLEOTIDE SEQUENCE [LARGE SCALE GENOMIC DNA]</scope>
    <source>
        <strain evidence="2 3">2017H2G3</strain>
    </source>
</reference>
<proteinExistence type="predicted"/>
<evidence type="ECO:0000313" key="2">
    <source>
        <dbReference type="EMBL" id="TCJ06127.1"/>
    </source>
</evidence>
<organism evidence="2 3">
    <name type="scientific">Cytobacillus praedii</name>
    <dbReference type="NCBI Taxonomy" id="1742358"/>
    <lineage>
        <taxon>Bacteria</taxon>
        <taxon>Bacillati</taxon>
        <taxon>Bacillota</taxon>
        <taxon>Bacilli</taxon>
        <taxon>Bacillales</taxon>
        <taxon>Bacillaceae</taxon>
        <taxon>Cytobacillus</taxon>
    </lineage>
</organism>
<dbReference type="InterPro" id="IPR014247">
    <property type="entry name" value="Spore_lipoprot_YhcN/YlaJ"/>
</dbReference>
<accession>A0A4R1AZN0</accession>
<dbReference type="GO" id="GO:0030435">
    <property type="term" value="P:sporulation resulting in formation of a cellular spore"/>
    <property type="evidence" value="ECO:0007669"/>
    <property type="project" value="InterPro"/>
</dbReference>
<evidence type="ECO:0000256" key="1">
    <source>
        <dbReference type="SAM" id="MobiDB-lite"/>
    </source>
</evidence>
<feature type="compositionally biased region" description="Basic and acidic residues" evidence="1">
    <location>
        <begin position="159"/>
        <end position="173"/>
    </location>
</feature>
<dbReference type="RefSeq" id="WP_057766257.1">
    <property type="nucleotide sequence ID" value="NZ_CP183326.1"/>
</dbReference>
<dbReference type="NCBIfam" id="TIGR02898">
    <property type="entry name" value="spore_YhcN_YlaJ"/>
    <property type="match status" value="1"/>
</dbReference>
<name>A0A4R1AZN0_9BACI</name>
<feature type="compositionally biased region" description="Basic residues" evidence="1">
    <location>
        <begin position="189"/>
        <end position="198"/>
    </location>
</feature>
<dbReference type="STRING" id="1742358.GCA_001439605_01447"/>
<comment type="caution">
    <text evidence="2">The sequence shown here is derived from an EMBL/GenBank/DDBJ whole genome shotgun (WGS) entry which is preliminary data.</text>
</comment>
<keyword evidence="2" id="KW-0449">Lipoprotein</keyword>
<dbReference type="Pfam" id="PF09580">
    <property type="entry name" value="Spore_YhcN_YlaJ"/>
    <property type="match status" value="1"/>
</dbReference>
<evidence type="ECO:0000313" key="3">
    <source>
        <dbReference type="Proteomes" id="UP000293846"/>
    </source>
</evidence>
<feature type="region of interest" description="Disordered" evidence="1">
    <location>
        <begin position="158"/>
        <end position="198"/>
    </location>
</feature>
<dbReference type="EMBL" id="SJTH01000002">
    <property type="protein sequence ID" value="TCJ06127.1"/>
    <property type="molecule type" value="Genomic_DNA"/>
</dbReference>
<dbReference type="InterPro" id="IPR019076">
    <property type="entry name" value="Spore_lipoprot_YhcN/YlaJ-like"/>
</dbReference>
<sequence>MKKWLVIFTAVLLSGCGVNNQSLQDGQKQNIVNVKNSTIQEVDRTTGQDISKHLVNLASSIPNVNDATAVVIGNYAIVGIDVNKNLERSEVGTIKYSVAESLKNDPHGARAIIIADPDINARLREVSGDIQAGKPIQGIMNELADISGRLMPEIPADIIDSKNPKNATEDPKKTLNNNEENNLEEKQQKHSNFHKNNE</sequence>
<gene>
    <name evidence="2" type="ORF">E0Y62_02510</name>
</gene>
<keyword evidence="3" id="KW-1185">Reference proteome</keyword>
<dbReference type="OrthoDB" id="2381329at2"/>
<dbReference type="AlphaFoldDB" id="A0A4R1AZN0"/>
<dbReference type="PROSITE" id="PS51257">
    <property type="entry name" value="PROKAR_LIPOPROTEIN"/>
    <property type="match status" value="1"/>
</dbReference>